<dbReference type="Proteomes" id="UP000633263">
    <property type="component" value="Unassembled WGS sequence"/>
</dbReference>
<keyword evidence="4" id="KW-1185">Reference proteome</keyword>
<proteinExistence type="predicted"/>
<dbReference type="Gene3D" id="3.10.450.160">
    <property type="entry name" value="inner membrane protein cigr"/>
    <property type="match status" value="1"/>
</dbReference>
<gene>
    <name evidence="3" type="ORF">GCM10009083_00920</name>
</gene>
<reference evidence="4" key="1">
    <citation type="journal article" date="2019" name="Int. J. Syst. Evol. Microbiol.">
        <title>The Global Catalogue of Microorganisms (GCM) 10K type strain sequencing project: providing services to taxonomists for standard genome sequencing and annotation.</title>
        <authorList>
            <consortium name="The Broad Institute Genomics Platform"/>
            <consortium name="The Broad Institute Genome Sequencing Center for Infectious Disease"/>
            <person name="Wu L."/>
            <person name="Ma J."/>
        </authorList>
    </citation>
    <scope>NUCLEOTIDE SEQUENCE [LARGE SCALE GENOMIC DNA]</scope>
    <source>
        <strain evidence="4">JCM 11590</strain>
    </source>
</reference>
<evidence type="ECO:0000313" key="3">
    <source>
        <dbReference type="EMBL" id="GGI88418.1"/>
    </source>
</evidence>
<comment type="caution">
    <text evidence="3">The sequence shown here is derived from an EMBL/GenBank/DDBJ whole genome shotgun (WGS) entry which is preliminary data.</text>
</comment>
<dbReference type="RefSeq" id="WP_188634646.1">
    <property type="nucleotide sequence ID" value="NZ_BMNN01000001.1"/>
</dbReference>
<dbReference type="EMBL" id="BMNN01000001">
    <property type="protein sequence ID" value="GGI88418.1"/>
    <property type="molecule type" value="Genomic_DNA"/>
</dbReference>
<feature type="signal peptide" evidence="2">
    <location>
        <begin position="1"/>
        <end position="23"/>
    </location>
</feature>
<feature type="compositionally biased region" description="Basic residues" evidence="1">
    <location>
        <begin position="43"/>
        <end position="55"/>
    </location>
</feature>
<evidence type="ECO:0000313" key="4">
    <source>
        <dbReference type="Proteomes" id="UP000633263"/>
    </source>
</evidence>
<dbReference type="PROSITE" id="PS51257">
    <property type="entry name" value="PROKAR_LIPOPROTEIN"/>
    <property type="match status" value="1"/>
</dbReference>
<dbReference type="NCBIfam" id="NF040487">
    <property type="entry name" value="T3SS_CigR_fam"/>
    <property type="match status" value="1"/>
</dbReference>
<protein>
    <submittedName>
        <fullName evidence="3">Membrane protein</fullName>
    </submittedName>
</protein>
<evidence type="ECO:0000256" key="2">
    <source>
        <dbReference type="SAM" id="SignalP"/>
    </source>
</evidence>
<organism evidence="3 4">
    <name type="scientific">Halopseudomonas pertucinogena</name>
    <dbReference type="NCBI Taxonomy" id="86175"/>
    <lineage>
        <taxon>Bacteria</taxon>
        <taxon>Pseudomonadati</taxon>
        <taxon>Pseudomonadota</taxon>
        <taxon>Gammaproteobacteria</taxon>
        <taxon>Pseudomonadales</taxon>
        <taxon>Pseudomonadaceae</taxon>
        <taxon>Halopseudomonas</taxon>
    </lineage>
</organism>
<feature type="chain" id="PRO_5045550269" evidence="2">
    <location>
        <begin position="24"/>
        <end position="157"/>
    </location>
</feature>
<evidence type="ECO:0000256" key="1">
    <source>
        <dbReference type="SAM" id="MobiDB-lite"/>
    </source>
</evidence>
<name>A0ABQ2CGY3_9GAMM</name>
<keyword evidence="2" id="KW-0732">Signal</keyword>
<accession>A0ABQ2CGY3</accession>
<sequence>MYHRIAVAACLLAGCLCISPAHAGPPEGKGPPHHRAHENGHPGHGKSGREHRHRNDHYSDRDLVRTVVSAGISAVLARDYARQAGLTGYRDLPPGIRKNLARGKPLPPGIARKVAPGAFLDRLPRHQGYEWQMAGTDLILVSVATGVIADILLDVFD</sequence>
<feature type="region of interest" description="Disordered" evidence="1">
    <location>
        <begin position="25"/>
        <end position="58"/>
    </location>
</feature>